<evidence type="ECO:0000256" key="5">
    <source>
        <dbReference type="ARBA" id="ARBA00022692"/>
    </source>
</evidence>
<evidence type="ECO:0000256" key="6">
    <source>
        <dbReference type="ARBA" id="ARBA00022989"/>
    </source>
</evidence>
<feature type="transmembrane region" description="Helical" evidence="8">
    <location>
        <begin position="579"/>
        <end position="599"/>
    </location>
</feature>
<dbReference type="PANTHER" id="PTHR43357:SF4">
    <property type="entry name" value="INNER MEMBRANE ABC TRANSPORTER PERMEASE PROTEIN YDCV"/>
    <property type="match status" value="1"/>
</dbReference>
<comment type="subcellular location">
    <subcellularLocation>
        <location evidence="1">Cell inner membrane</location>
        <topology evidence="1">Multi-pass membrane protein</topology>
    </subcellularLocation>
    <subcellularLocation>
        <location evidence="8">Cell membrane</location>
        <topology evidence="8">Multi-pass membrane protein</topology>
    </subcellularLocation>
</comment>
<evidence type="ECO:0000256" key="1">
    <source>
        <dbReference type="ARBA" id="ARBA00004429"/>
    </source>
</evidence>
<dbReference type="Pfam" id="PF00528">
    <property type="entry name" value="BPD_transp_1"/>
    <property type="match status" value="2"/>
</dbReference>
<feature type="transmembrane region" description="Helical" evidence="8">
    <location>
        <begin position="137"/>
        <end position="157"/>
    </location>
</feature>
<dbReference type="InterPro" id="IPR000515">
    <property type="entry name" value="MetI-like"/>
</dbReference>
<feature type="transmembrane region" description="Helical" evidence="8">
    <location>
        <begin position="34"/>
        <end position="55"/>
    </location>
</feature>
<dbReference type="GO" id="GO:0005886">
    <property type="term" value="C:plasma membrane"/>
    <property type="evidence" value="ECO:0007669"/>
    <property type="project" value="UniProtKB-SubCell"/>
</dbReference>
<feature type="transmembrane region" description="Helical" evidence="8">
    <location>
        <begin position="527"/>
        <end position="547"/>
    </location>
</feature>
<feature type="transmembrane region" description="Helical" evidence="8">
    <location>
        <begin position="472"/>
        <end position="491"/>
    </location>
</feature>
<feature type="transmembrane region" description="Helical" evidence="8">
    <location>
        <begin position="337"/>
        <end position="360"/>
    </location>
</feature>
<dbReference type="EMBL" id="CP016616">
    <property type="protein sequence ID" value="ANY77224.1"/>
    <property type="molecule type" value="Genomic_DNA"/>
</dbReference>
<feature type="transmembrane region" description="Helical" evidence="8">
    <location>
        <begin position="231"/>
        <end position="252"/>
    </location>
</feature>
<dbReference type="KEGG" id="moc:BB934_02500"/>
<feature type="transmembrane region" description="Helical" evidence="8">
    <location>
        <begin position="99"/>
        <end position="125"/>
    </location>
</feature>
<feature type="transmembrane region" description="Helical" evidence="8">
    <location>
        <begin position="553"/>
        <end position="572"/>
    </location>
</feature>
<evidence type="ECO:0000259" key="9">
    <source>
        <dbReference type="PROSITE" id="PS50928"/>
    </source>
</evidence>
<dbReference type="GO" id="GO:0055085">
    <property type="term" value="P:transmembrane transport"/>
    <property type="evidence" value="ECO:0007669"/>
    <property type="project" value="InterPro"/>
</dbReference>
<accession>A0A1B2EB64</accession>
<evidence type="ECO:0000256" key="8">
    <source>
        <dbReference type="RuleBase" id="RU363032"/>
    </source>
</evidence>
<keyword evidence="7 8" id="KW-0472">Membrane</keyword>
<keyword evidence="6 8" id="KW-1133">Transmembrane helix</keyword>
<reference evidence="10" key="1">
    <citation type="submission" date="2016-07" db="EMBL/GenBank/DDBJ databases">
        <title>Microvirga ossetica sp. nov. a new species of rhizobia isolated from root nodules of the legume species Vicia alpestris Steven originated from North Ossetia region in the Caucasus.</title>
        <authorList>
            <person name="Safronova V.I."/>
            <person name="Kuznetsova I.G."/>
            <person name="Sazanova A.L."/>
            <person name="Belimov A."/>
            <person name="Andronov E."/>
            <person name="Osledkin Y.S."/>
            <person name="Onishchuk O.P."/>
            <person name="Kurchak O.N."/>
            <person name="Shaposhnikov A.I."/>
            <person name="Willems A."/>
            <person name="Tikhonovich I.A."/>
        </authorList>
    </citation>
    <scope>NUCLEOTIDE SEQUENCE [LARGE SCALE GENOMIC DNA]</scope>
    <source>
        <strain evidence="10">V5/3M</strain>
    </source>
</reference>
<dbReference type="PANTHER" id="PTHR43357">
    <property type="entry name" value="INNER MEMBRANE ABC TRANSPORTER PERMEASE PROTEIN YDCV"/>
    <property type="match status" value="1"/>
</dbReference>
<evidence type="ECO:0000256" key="4">
    <source>
        <dbReference type="ARBA" id="ARBA00022519"/>
    </source>
</evidence>
<dbReference type="PROSITE" id="PS50928">
    <property type="entry name" value="ABC_TM1"/>
    <property type="match status" value="2"/>
</dbReference>
<feature type="transmembrane region" description="Helical" evidence="8">
    <location>
        <begin position="443"/>
        <end position="466"/>
    </location>
</feature>
<feature type="domain" description="ABC transmembrane type-1" evidence="9">
    <location>
        <begin position="99"/>
        <end position="307"/>
    </location>
</feature>
<evidence type="ECO:0000256" key="7">
    <source>
        <dbReference type="ARBA" id="ARBA00023136"/>
    </source>
</evidence>
<name>A0A1B2EB64_9HYPH</name>
<keyword evidence="5 8" id="KW-0812">Transmembrane</keyword>
<feature type="transmembrane region" description="Helical" evidence="8">
    <location>
        <begin position="411"/>
        <end position="431"/>
    </location>
</feature>
<sequence length="611" mass="66351">MTSSAASAQTPSNASSAGAVAGRLWHSFTQPERLLGVLLAIVLGALVLVPLFELIRETLTVQPYDRAYLPKAQPGEFTLFHYERVFAGRLSWAIFYKPFFNSLVTAFAATIICLAFGAGFAWLIVRTNIPFRSFLHTLVMIPYMLPSWVMALAWITFFKNDRIGGASGAFAYFFGVQPPDWIAYGPIPIIVCLSLHYYVYSYLSVSSSITSVDSQLEEAGAMAGLSRLKQFLWITAPLLLPAIGSAVVMTFIRVVGSFGTPAVLGMPVRYYVLPTQIYAAMGTRNAGDGFLLALVLVVLACLFIFINQRLIGVRKGFVTLSGKGFRSKEIDLGPWRWPLFILVMLLMTAAVAFPLVLLVLQSLVKTAGNYSLSNLTLHYWIGGGGEGVDQLQAALVDNSNIIDATWNSLKLAFLTAMTTGIFGFLIGYVVVRTRGSLTSRALEMVAFLPYIFPALAFGAIYIGMFARPFGPIPALYGTFALLVLICSVKTLPFTSRTGIAALLQIDKSLEEAARVQGIGWVRRMMRIIVPIAAGGLLSGMLLSFISIMRELSLIILLVTPSTNVLAGVIYNYQNQDMPQLVGVATVLLVAIVIAVNLVVRALSTKARVGAA</sequence>
<keyword evidence="2 8" id="KW-0813">Transport</keyword>
<evidence type="ECO:0000313" key="10">
    <source>
        <dbReference type="EMBL" id="ANY77224.1"/>
    </source>
</evidence>
<dbReference type="InterPro" id="IPR035906">
    <property type="entry name" value="MetI-like_sf"/>
</dbReference>
<keyword evidence="4" id="KW-0997">Cell inner membrane</keyword>
<comment type="similarity">
    <text evidence="8">Belongs to the binding-protein-dependent transport system permease family.</text>
</comment>
<feature type="domain" description="ABC transmembrane type-1" evidence="9">
    <location>
        <begin position="405"/>
        <end position="599"/>
    </location>
</feature>
<keyword evidence="3" id="KW-1003">Cell membrane</keyword>
<organism evidence="10">
    <name type="scientific">Microvirga ossetica</name>
    <dbReference type="NCBI Taxonomy" id="1882682"/>
    <lineage>
        <taxon>Bacteria</taxon>
        <taxon>Pseudomonadati</taxon>
        <taxon>Pseudomonadota</taxon>
        <taxon>Alphaproteobacteria</taxon>
        <taxon>Hyphomicrobiales</taxon>
        <taxon>Methylobacteriaceae</taxon>
        <taxon>Microvirga</taxon>
    </lineage>
</organism>
<dbReference type="Gene3D" id="1.10.3720.10">
    <property type="entry name" value="MetI-like"/>
    <property type="match status" value="2"/>
</dbReference>
<evidence type="ECO:0000256" key="2">
    <source>
        <dbReference type="ARBA" id="ARBA00022448"/>
    </source>
</evidence>
<dbReference type="OrthoDB" id="27542at2"/>
<dbReference type="SUPFAM" id="SSF161098">
    <property type="entry name" value="MetI-like"/>
    <property type="match status" value="2"/>
</dbReference>
<feature type="transmembrane region" description="Helical" evidence="8">
    <location>
        <begin position="289"/>
        <end position="306"/>
    </location>
</feature>
<dbReference type="CDD" id="cd06261">
    <property type="entry name" value="TM_PBP2"/>
    <property type="match status" value="2"/>
</dbReference>
<evidence type="ECO:0000256" key="3">
    <source>
        <dbReference type="ARBA" id="ARBA00022475"/>
    </source>
</evidence>
<gene>
    <name evidence="10" type="ORF">BB934_02500</name>
</gene>
<proteinExistence type="inferred from homology"/>
<protein>
    <submittedName>
        <fullName evidence="10">ABC transporter permease</fullName>
    </submittedName>
</protein>
<feature type="transmembrane region" description="Helical" evidence="8">
    <location>
        <begin position="181"/>
        <end position="200"/>
    </location>
</feature>
<dbReference type="AlphaFoldDB" id="A0A1B2EB64"/>
<dbReference type="RefSeq" id="WP_099508220.1">
    <property type="nucleotide sequence ID" value="NZ_CP016616.1"/>
</dbReference>